<accession>K9UGG7</accession>
<dbReference type="AlphaFoldDB" id="K9UGG7"/>
<organism evidence="1 2">
    <name type="scientific">Chamaesiphon minutus (strain ATCC 27169 / PCC 6605)</name>
    <dbReference type="NCBI Taxonomy" id="1173020"/>
    <lineage>
        <taxon>Bacteria</taxon>
        <taxon>Bacillati</taxon>
        <taxon>Cyanobacteriota</taxon>
        <taxon>Cyanophyceae</taxon>
        <taxon>Gomontiellales</taxon>
        <taxon>Chamaesiphonaceae</taxon>
        <taxon>Chamaesiphon</taxon>
    </lineage>
</organism>
<dbReference type="KEGG" id="cmp:Cha6605_2708"/>
<gene>
    <name evidence="1" type="ORF">Cha6605_2708</name>
</gene>
<dbReference type="EMBL" id="CP003600">
    <property type="protein sequence ID" value="AFY93748.1"/>
    <property type="molecule type" value="Genomic_DNA"/>
</dbReference>
<dbReference type="Proteomes" id="UP000010366">
    <property type="component" value="Chromosome"/>
</dbReference>
<dbReference type="STRING" id="1173020.Cha6605_2708"/>
<dbReference type="HOGENOM" id="CLU_3402767_0_0_3"/>
<name>K9UGG7_CHAP6</name>
<proteinExistence type="predicted"/>
<reference evidence="1 2" key="1">
    <citation type="submission" date="2012-05" db="EMBL/GenBank/DDBJ databases">
        <title>Finished chromosome of genome of Chamaesiphon sp. PCC 6605.</title>
        <authorList>
            <consortium name="US DOE Joint Genome Institute"/>
            <person name="Gugger M."/>
            <person name="Coursin T."/>
            <person name="Rippka R."/>
            <person name="Tandeau De Marsac N."/>
            <person name="Huntemann M."/>
            <person name="Wei C.-L."/>
            <person name="Han J."/>
            <person name="Detter J.C."/>
            <person name="Han C."/>
            <person name="Tapia R."/>
            <person name="Chen A."/>
            <person name="Kyrpides N."/>
            <person name="Mavromatis K."/>
            <person name="Markowitz V."/>
            <person name="Szeto E."/>
            <person name="Ivanova N."/>
            <person name="Pagani I."/>
            <person name="Pati A."/>
            <person name="Goodwin L."/>
            <person name="Nordberg H.P."/>
            <person name="Cantor M.N."/>
            <person name="Hua S.X."/>
            <person name="Woyke T."/>
            <person name="Kerfeld C.A."/>
        </authorList>
    </citation>
    <scope>NUCLEOTIDE SEQUENCE [LARGE SCALE GENOMIC DNA]</scope>
    <source>
        <strain evidence="2">ATCC 27169 / PCC 6605</strain>
    </source>
</reference>
<keyword evidence="2" id="KW-1185">Reference proteome</keyword>
<sequence length="30" mass="3361">MKLSTIDLLQSWLDGEDAEDRGCRIVILAV</sequence>
<evidence type="ECO:0000313" key="1">
    <source>
        <dbReference type="EMBL" id="AFY93748.1"/>
    </source>
</evidence>
<protein>
    <submittedName>
        <fullName evidence="1">Uncharacterized protein</fullName>
    </submittedName>
</protein>
<evidence type="ECO:0000313" key="2">
    <source>
        <dbReference type="Proteomes" id="UP000010366"/>
    </source>
</evidence>